<comment type="caution">
    <text evidence="1">The sequence shown here is derived from an EMBL/GenBank/DDBJ whole genome shotgun (WGS) entry which is preliminary data.</text>
</comment>
<evidence type="ECO:0000313" key="2">
    <source>
        <dbReference type="Proteomes" id="UP000034664"/>
    </source>
</evidence>
<protein>
    <submittedName>
        <fullName evidence="1">Uncharacterized protein</fullName>
    </submittedName>
</protein>
<dbReference type="Proteomes" id="UP000034664">
    <property type="component" value="Unassembled WGS sequence"/>
</dbReference>
<proteinExistence type="predicted"/>
<accession>A0A0G0T616</accession>
<name>A0A0G0T616_9BACT</name>
<sequence>MAHELVLPFKPYKCTPLTDICPEDKWEVQDWELPNTNLKGDAKTYFQVWEDLYAVSCPDGANRDHFPGQESVRILNELSEQVFLRTGYPAERLHAILEVKHRTQS</sequence>
<organism evidence="1 2">
    <name type="scientific">Candidatus Roizmanbacteria bacterium GW2011_GWB1_40_7</name>
    <dbReference type="NCBI Taxonomy" id="1618482"/>
    <lineage>
        <taxon>Bacteria</taxon>
        <taxon>Candidatus Roizmaniibacteriota</taxon>
    </lineage>
</organism>
<evidence type="ECO:0000313" key="1">
    <source>
        <dbReference type="EMBL" id="KKR72449.1"/>
    </source>
</evidence>
<dbReference type="EMBL" id="LBZM01000005">
    <property type="protein sequence ID" value="KKR72449.1"/>
    <property type="molecule type" value="Genomic_DNA"/>
</dbReference>
<reference evidence="1 2" key="1">
    <citation type="journal article" date="2015" name="Nature">
        <title>rRNA introns, odd ribosomes, and small enigmatic genomes across a large radiation of phyla.</title>
        <authorList>
            <person name="Brown C.T."/>
            <person name="Hug L.A."/>
            <person name="Thomas B.C."/>
            <person name="Sharon I."/>
            <person name="Castelle C.J."/>
            <person name="Singh A."/>
            <person name="Wilkins M.J."/>
            <person name="Williams K.H."/>
            <person name="Banfield J.F."/>
        </authorList>
    </citation>
    <scope>NUCLEOTIDE SEQUENCE [LARGE SCALE GENOMIC DNA]</scope>
</reference>
<gene>
    <name evidence="1" type="ORF">UU14_C0005G0017</name>
</gene>
<dbReference type="AlphaFoldDB" id="A0A0G0T616"/>